<name>A0A852VB02_9BACT</name>
<evidence type="ECO:0000313" key="2">
    <source>
        <dbReference type="EMBL" id="NYF87969.1"/>
    </source>
</evidence>
<evidence type="ECO:0000256" key="1">
    <source>
        <dbReference type="SAM" id="SignalP"/>
    </source>
</evidence>
<reference evidence="2 3" key="1">
    <citation type="submission" date="2020-07" db="EMBL/GenBank/DDBJ databases">
        <title>Genomic Encyclopedia of Type Strains, Phase IV (KMG-V): Genome sequencing to study the core and pangenomes of soil and plant-associated prokaryotes.</title>
        <authorList>
            <person name="Whitman W."/>
        </authorList>
    </citation>
    <scope>NUCLEOTIDE SEQUENCE [LARGE SCALE GENOMIC DNA]</scope>
    <source>
        <strain evidence="2 3">M8UP22</strain>
    </source>
</reference>
<dbReference type="Proteomes" id="UP000564385">
    <property type="component" value="Unassembled WGS sequence"/>
</dbReference>
<sequence length="74" mass="8011">MTQLRITPDLAILALAAAFGWSAHSCDLTTRRTITRAYDAGVERLVSNLPEVHGSVVVTAHSIQITLLPLERTA</sequence>
<protein>
    <submittedName>
        <fullName evidence="2">Uncharacterized protein</fullName>
    </submittedName>
</protein>
<feature type="chain" id="PRO_5032799403" evidence="1">
    <location>
        <begin position="26"/>
        <end position="74"/>
    </location>
</feature>
<feature type="signal peptide" evidence="1">
    <location>
        <begin position="1"/>
        <end position="25"/>
    </location>
</feature>
<accession>A0A852VB02</accession>
<evidence type="ECO:0000313" key="3">
    <source>
        <dbReference type="Proteomes" id="UP000564385"/>
    </source>
</evidence>
<keyword evidence="1" id="KW-0732">Signal</keyword>
<comment type="caution">
    <text evidence="2">The sequence shown here is derived from an EMBL/GenBank/DDBJ whole genome shotgun (WGS) entry which is preliminary data.</text>
</comment>
<dbReference type="AlphaFoldDB" id="A0A852VB02"/>
<gene>
    <name evidence="2" type="ORF">HDF08_000036</name>
</gene>
<dbReference type="EMBL" id="JACCCU010000001">
    <property type="protein sequence ID" value="NYF87969.1"/>
    <property type="molecule type" value="Genomic_DNA"/>
</dbReference>
<organism evidence="2 3">
    <name type="scientific">Tunturiibacter lichenicola</name>
    <dbReference type="NCBI Taxonomy" id="2051959"/>
    <lineage>
        <taxon>Bacteria</taxon>
        <taxon>Pseudomonadati</taxon>
        <taxon>Acidobacteriota</taxon>
        <taxon>Terriglobia</taxon>
        <taxon>Terriglobales</taxon>
        <taxon>Acidobacteriaceae</taxon>
        <taxon>Tunturiibacter</taxon>
    </lineage>
</organism>
<proteinExistence type="predicted"/>